<dbReference type="InterPro" id="IPR009003">
    <property type="entry name" value="Peptidase_S1_PA"/>
</dbReference>
<keyword evidence="8" id="KW-0720">Serine protease</keyword>
<evidence type="ECO:0000256" key="9">
    <source>
        <dbReference type="ARBA" id="ARBA00023157"/>
    </source>
</evidence>
<feature type="domain" description="Peptidase S1" evidence="11">
    <location>
        <begin position="25"/>
        <end position="253"/>
    </location>
</feature>
<dbReference type="FunFam" id="2.40.10.10:FF:000153">
    <property type="entry name" value="Venom plasminogen activator TSV-PA"/>
    <property type="match status" value="1"/>
</dbReference>
<name>A0A0K8S000_CROHD</name>
<dbReference type="EMBL" id="GBKD01001538">
    <property type="protein sequence ID" value="JAG46080.1"/>
    <property type="molecule type" value="Transcribed_RNA"/>
</dbReference>
<dbReference type="PANTHER" id="PTHR24271">
    <property type="entry name" value="KALLIKREIN-RELATED"/>
    <property type="match status" value="1"/>
</dbReference>
<dbReference type="GO" id="GO:0004252">
    <property type="term" value="F:serine-type endopeptidase activity"/>
    <property type="evidence" value="ECO:0007669"/>
    <property type="project" value="InterPro"/>
</dbReference>
<keyword evidence="5" id="KW-0964">Secreted</keyword>
<comment type="function">
    <text evidence="1">Snake venom serine protease that may act in the hemostasis system of the prey.</text>
</comment>
<evidence type="ECO:0000256" key="7">
    <source>
        <dbReference type="ARBA" id="ARBA00022801"/>
    </source>
</evidence>
<dbReference type="InterPro" id="IPR001314">
    <property type="entry name" value="Peptidase_S1A"/>
</dbReference>
<evidence type="ECO:0000256" key="1">
    <source>
        <dbReference type="ARBA" id="ARBA00003258"/>
    </source>
</evidence>
<sequence length="262" mass="29447">MVLIRVLANLLILQLSYAQKSSELVIGGDECNINEHRFLVALYHSRSKTFLCGGTLINEEWVLSAAHCDRLFMYIRLGMHNKNVKFDDDQRRYAKEKYFFRCRNNFTKWDKDIMLIRLNKPVRNSEHIAPLSLPSSPPSVGSVCRAMGWGQTTSPQETLPDVPHCANINLLDYEVCRAAHPKLRLPATSRTLCAGVLEGGIDTCNRDSGGPLICNGQFQGIVFWGPDPCAQLDKPGLYTKVFDHLDWIQSIIAGNKTVNCPP</sequence>
<protein>
    <submittedName>
        <fullName evidence="12">Serine proteinase 3</fullName>
    </submittedName>
</protein>
<evidence type="ECO:0000256" key="4">
    <source>
        <dbReference type="ARBA" id="ARBA00011245"/>
    </source>
</evidence>
<dbReference type="SUPFAM" id="SSF50494">
    <property type="entry name" value="Trypsin-like serine proteases"/>
    <property type="match status" value="1"/>
</dbReference>
<dbReference type="GO" id="GO:0006508">
    <property type="term" value="P:proteolysis"/>
    <property type="evidence" value="ECO:0007669"/>
    <property type="project" value="InterPro"/>
</dbReference>
<evidence type="ECO:0000256" key="5">
    <source>
        <dbReference type="ARBA" id="ARBA00022525"/>
    </source>
</evidence>
<dbReference type="PROSITE" id="PS00134">
    <property type="entry name" value="TRYPSIN_HIS"/>
    <property type="match status" value="1"/>
</dbReference>
<accession>A0A0K8S000</accession>
<reference evidence="12" key="2">
    <citation type="journal article" date="2015" name="Toxicon">
        <title>The transcriptomic and proteomic basis for the evolution of a novel venom phenotype within the Timber Rattlesnake (Crotalus horridus).</title>
        <authorList>
            <person name="Rokyta D.R."/>
            <person name="Wray K.P."/>
            <person name="McGivern J.J."/>
            <person name="Margres M.J."/>
        </authorList>
    </citation>
    <scope>NUCLEOTIDE SEQUENCE</scope>
    <source>
        <strain evidence="12">Type B</strain>
        <tissue evidence="12">Venom gland</tissue>
    </source>
</reference>
<comment type="subunit">
    <text evidence="4">Monomer.</text>
</comment>
<dbReference type="EMBL" id="GDBD01000084">
    <property type="protein sequence ID" value="JAS04814.1"/>
    <property type="molecule type" value="Transcribed_RNA"/>
</dbReference>
<comment type="subcellular location">
    <subcellularLocation>
        <location evidence="2">Secreted</location>
    </subcellularLocation>
</comment>
<evidence type="ECO:0000256" key="8">
    <source>
        <dbReference type="ARBA" id="ARBA00022825"/>
    </source>
</evidence>
<dbReference type="FunFam" id="2.40.10.10:FF:000158">
    <property type="entry name" value="Thrombin-like enzyme saxthrombin"/>
    <property type="match status" value="1"/>
</dbReference>
<dbReference type="GO" id="GO:0005576">
    <property type="term" value="C:extracellular region"/>
    <property type="evidence" value="ECO:0007669"/>
    <property type="project" value="UniProtKB-SubCell"/>
</dbReference>
<feature type="chain" id="PRO_5010622494" evidence="10">
    <location>
        <begin position="19"/>
        <end position="262"/>
    </location>
</feature>
<feature type="signal peptide" evidence="10">
    <location>
        <begin position="1"/>
        <end position="18"/>
    </location>
</feature>
<dbReference type="InterPro" id="IPR018114">
    <property type="entry name" value="TRYPSIN_HIS"/>
</dbReference>
<dbReference type="InterPro" id="IPR001254">
    <property type="entry name" value="Trypsin_dom"/>
</dbReference>
<keyword evidence="7" id="KW-0378">Hydrolase</keyword>
<reference evidence="13" key="1">
    <citation type="journal article" date="2015" name="G3 (Bethesda)">
        <title>Post-transcriptional mechanisms contribute little to phenotypic variation in snake venoms.</title>
        <authorList>
            <person name="Rokyta D.R."/>
            <person name="Margres M.J."/>
            <person name="Calvin K."/>
        </authorList>
    </citation>
    <scope>NUCLEOTIDE SEQUENCE</scope>
    <source>
        <strain evidence="13">Type B</strain>
        <tissue evidence="13">Venom gland</tissue>
    </source>
</reference>
<dbReference type="SMART" id="SM00020">
    <property type="entry name" value="Tryp_SPc"/>
    <property type="match status" value="1"/>
</dbReference>
<keyword evidence="6 10" id="KW-0732">Signal</keyword>
<evidence type="ECO:0000256" key="10">
    <source>
        <dbReference type="SAM" id="SignalP"/>
    </source>
</evidence>
<dbReference type="PANTHER" id="PTHR24271:SF47">
    <property type="entry name" value="KALLIKREIN-1"/>
    <property type="match status" value="1"/>
</dbReference>
<evidence type="ECO:0000256" key="6">
    <source>
        <dbReference type="ARBA" id="ARBA00022729"/>
    </source>
</evidence>
<dbReference type="InterPro" id="IPR043504">
    <property type="entry name" value="Peptidase_S1_PA_chymotrypsin"/>
</dbReference>
<evidence type="ECO:0000313" key="12">
    <source>
        <dbReference type="EMBL" id="JAG46080.1"/>
    </source>
</evidence>
<dbReference type="Pfam" id="PF00089">
    <property type="entry name" value="Trypsin"/>
    <property type="match status" value="1"/>
</dbReference>
<evidence type="ECO:0000259" key="11">
    <source>
        <dbReference type="PROSITE" id="PS50240"/>
    </source>
</evidence>
<keyword evidence="8" id="KW-0645">Protease</keyword>
<dbReference type="Gene3D" id="2.40.10.10">
    <property type="entry name" value="Trypsin-like serine proteases"/>
    <property type="match status" value="2"/>
</dbReference>
<evidence type="ECO:0000313" key="13">
    <source>
        <dbReference type="EMBL" id="JAS04814.1"/>
    </source>
</evidence>
<comment type="similarity">
    <text evidence="3">Belongs to the peptidase S1 family. Snake venom subfamily.</text>
</comment>
<evidence type="ECO:0000256" key="3">
    <source>
        <dbReference type="ARBA" id="ARBA00009228"/>
    </source>
</evidence>
<dbReference type="AlphaFoldDB" id="A0A0K8S000"/>
<organism evidence="12">
    <name type="scientific">Crotalus horridus</name>
    <name type="common">Timber rattlesnake</name>
    <dbReference type="NCBI Taxonomy" id="35024"/>
    <lineage>
        <taxon>Eukaryota</taxon>
        <taxon>Metazoa</taxon>
        <taxon>Chordata</taxon>
        <taxon>Craniata</taxon>
        <taxon>Vertebrata</taxon>
        <taxon>Euteleostomi</taxon>
        <taxon>Lepidosauria</taxon>
        <taxon>Squamata</taxon>
        <taxon>Bifurcata</taxon>
        <taxon>Unidentata</taxon>
        <taxon>Episquamata</taxon>
        <taxon>Toxicofera</taxon>
        <taxon>Serpentes</taxon>
        <taxon>Colubroidea</taxon>
        <taxon>Viperidae</taxon>
        <taxon>Crotalinae</taxon>
        <taxon>Crotalus</taxon>
    </lineage>
</organism>
<dbReference type="GO" id="GO:0030141">
    <property type="term" value="C:secretory granule"/>
    <property type="evidence" value="ECO:0007669"/>
    <property type="project" value="TreeGrafter"/>
</dbReference>
<dbReference type="PROSITE" id="PS50240">
    <property type="entry name" value="TRYPSIN_DOM"/>
    <property type="match status" value="1"/>
</dbReference>
<proteinExistence type="inferred from homology"/>
<keyword evidence="9" id="KW-1015">Disulfide bond</keyword>
<evidence type="ECO:0000256" key="2">
    <source>
        <dbReference type="ARBA" id="ARBA00004613"/>
    </source>
</evidence>
<dbReference type="PRINTS" id="PR00722">
    <property type="entry name" value="CHYMOTRYPSIN"/>
</dbReference>
<dbReference type="CDD" id="cd00190">
    <property type="entry name" value="Tryp_SPc"/>
    <property type="match status" value="1"/>
</dbReference>